<evidence type="ECO:0000256" key="1">
    <source>
        <dbReference type="ARBA" id="ARBA00022759"/>
    </source>
</evidence>
<dbReference type="PROSITE" id="PS00530">
    <property type="entry name" value="RNASE_T2_1"/>
    <property type="match status" value="1"/>
</dbReference>
<dbReference type="SUPFAM" id="SSF55895">
    <property type="entry name" value="Ribonuclease Rh-like"/>
    <property type="match status" value="1"/>
</dbReference>
<organism evidence="4 5">
    <name type="scientific">Solanum commersonii</name>
    <name type="common">Commerson's wild potato</name>
    <name type="synonym">Commerson's nightshade</name>
    <dbReference type="NCBI Taxonomy" id="4109"/>
    <lineage>
        <taxon>Eukaryota</taxon>
        <taxon>Viridiplantae</taxon>
        <taxon>Streptophyta</taxon>
        <taxon>Embryophyta</taxon>
        <taxon>Tracheophyta</taxon>
        <taxon>Spermatophyta</taxon>
        <taxon>Magnoliopsida</taxon>
        <taxon>eudicotyledons</taxon>
        <taxon>Gunneridae</taxon>
        <taxon>Pentapetalae</taxon>
        <taxon>asterids</taxon>
        <taxon>lamiids</taxon>
        <taxon>Solanales</taxon>
        <taxon>Solanaceae</taxon>
        <taxon>Solanoideae</taxon>
        <taxon>Solaneae</taxon>
        <taxon>Solanum</taxon>
    </lineage>
</organism>
<accession>A0A9J5ZPT9</accession>
<evidence type="ECO:0000256" key="2">
    <source>
        <dbReference type="ARBA" id="ARBA00023239"/>
    </source>
</evidence>
<keyword evidence="1" id="KW-0255">Endonuclease</keyword>
<evidence type="ECO:0000256" key="3">
    <source>
        <dbReference type="SAM" id="MobiDB-lite"/>
    </source>
</evidence>
<evidence type="ECO:0000313" key="5">
    <source>
        <dbReference type="Proteomes" id="UP000824120"/>
    </source>
</evidence>
<protein>
    <submittedName>
        <fullName evidence="4">Uncharacterized protein</fullName>
    </submittedName>
</protein>
<dbReference type="AlphaFoldDB" id="A0A9J5ZPT9"/>
<dbReference type="InterPro" id="IPR036430">
    <property type="entry name" value="RNase_T2-like_sf"/>
</dbReference>
<feature type="region of interest" description="Disordered" evidence="3">
    <location>
        <begin position="1"/>
        <end position="65"/>
    </location>
</feature>
<dbReference type="GO" id="GO:0033897">
    <property type="term" value="F:ribonuclease T2 activity"/>
    <property type="evidence" value="ECO:0007669"/>
    <property type="project" value="InterPro"/>
</dbReference>
<dbReference type="EMBL" id="JACXVP010000003">
    <property type="protein sequence ID" value="KAG5614100.1"/>
    <property type="molecule type" value="Genomic_DNA"/>
</dbReference>
<reference evidence="4 5" key="1">
    <citation type="submission" date="2020-09" db="EMBL/GenBank/DDBJ databases">
        <title>De no assembly of potato wild relative species, Solanum commersonii.</title>
        <authorList>
            <person name="Cho K."/>
        </authorList>
    </citation>
    <scope>NUCLEOTIDE SEQUENCE [LARGE SCALE GENOMIC DNA]</scope>
    <source>
        <strain evidence="4">LZ3.2</strain>
        <tissue evidence="4">Leaf</tissue>
    </source>
</reference>
<dbReference type="GO" id="GO:0003723">
    <property type="term" value="F:RNA binding"/>
    <property type="evidence" value="ECO:0007669"/>
    <property type="project" value="InterPro"/>
</dbReference>
<gene>
    <name evidence="4" type="ORF">H5410_013924</name>
</gene>
<comment type="caution">
    <text evidence="4">The sequence shown here is derived from an EMBL/GenBank/DDBJ whole genome shotgun (WGS) entry which is preliminary data.</text>
</comment>
<keyword evidence="1" id="KW-0540">Nuclease</keyword>
<keyword evidence="5" id="KW-1185">Reference proteome</keyword>
<keyword evidence="2" id="KW-0456">Lyase</keyword>
<sequence length="146" mass="16638">MVKSFEMAADFDEEEEGRGWGRRGQKGEATSIRQIRKKLQQAAPMADSRDPPSPSTWLPKKPSGSLNSAIKTDLWIQTCKSAPLFEFTIHGLWPSKPNGNTLYRTPPPDMLENVFIHQEDMKVYAVMQADHSLRDKLRTIWPTLKV</sequence>
<dbReference type="Proteomes" id="UP000824120">
    <property type="component" value="Chromosome 3"/>
</dbReference>
<name>A0A9J5ZPT9_SOLCO</name>
<keyword evidence="1" id="KW-0378">Hydrolase</keyword>
<proteinExistence type="predicted"/>
<dbReference type="InterPro" id="IPR018188">
    <property type="entry name" value="RNase_T2_His_AS_1"/>
</dbReference>
<evidence type="ECO:0000313" key="4">
    <source>
        <dbReference type="EMBL" id="KAG5614100.1"/>
    </source>
</evidence>
<dbReference type="Gene3D" id="3.90.730.10">
    <property type="entry name" value="Ribonuclease T2-like"/>
    <property type="match status" value="1"/>
</dbReference>